<accession>A0A6J8D403</accession>
<sequence>MIYRKCIECAWRPISPMAPSFKFSFPDLTNYFLSIYRGWYAAKERRKYQRDNPTHLCTFQSITFYGARHGVWLSGNFGNQGLWNYCYTNGTSSCCGKLDDVVGYKGFCTFLSITIYGSRHDDVSKSTMNLSVSYIFCAQNLSLQIIIGVIGLCWI</sequence>
<dbReference type="Proteomes" id="UP000507470">
    <property type="component" value="Unassembled WGS sequence"/>
</dbReference>
<protein>
    <submittedName>
        <fullName evidence="1">Uncharacterized protein</fullName>
    </submittedName>
</protein>
<proteinExistence type="predicted"/>
<keyword evidence="2" id="KW-1185">Reference proteome</keyword>
<dbReference type="OrthoDB" id="10408989at2759"/>
<evidence type="ECO:0000313" key="2">
    <source>
        <dbReference type="Proteomes" id="UP000507470"/>
    </source>
</evidence>
<dbReference type="AlphaFoldDB" id="A0A6J8D403"/>
<evidence type="ECO:0000313" key="1">
    <source>
        <dbReference type="EMBL" id="CAC5403438.1"/>
    </source>
</evidence>
<gene>
    <name evidence="1" type="ORF">MCOR_37334</name>
</gene>
<reference evidence="1 2" key="1">
    <citation type="submission" date="2020-06" db="EMBL/GenBank/DDBJ databases">
        <authorList>
            <person name="Li R."/>
            <person name="Bekaert M."/>
        </authorList>
    </citation>
    <scope>NUCLEOTIDE SEQUENCE [LARGE SCALE GENOMIC DNA]</scope>
    <source>
        <strain evidence="2">wild</strain>
    </source>
</reference>
<organism evidence="1 2">
    <name type="scientific">Mytilus coruscus</name>
    <name type="common">Sea mussel</name>
    <dbReference type="NCBI Taxonomy" id="42192"/>
    <lineage>
        <taxon>Eukaryota</taxon>
        <taxon>Metazoa</taxon>
        <taxon>Spiralia</taxon>
        <taxon>Lophotrochozoa</taxon>
        <taxon>Mollusca</taxon>
        <taxon>Bivalvia</taxon>
        <taxon>Autobranchia</taxon>
        <taxon>Pteriomorphia</taxon>
        <taxon>Mytilida</taxon>
        <taxon>Mytiloidea</taxon>
        <taxon>Mytilidae</taxon>
        <taxon>Mytilinae</taxon>
        <taxon>Mytilus</taxon>
    </lineage>
</organism>
<name>A0A6J8D403_MYTCO</name>
<dbReference type="EMBL" id="CACVKT020006769">
    <property type="protein sequence ID" value="CAC5403438.1"/>
    <property type="molecule type" value="Genomic_DNA"/>
</dbReference>